<dbReference type="RefSeq" id="WP_068748311.1">
    <property type="nucleotide sequence ID" value="NZ_LOHZ01000027.1"/>
</dbReference>
<name>A0A162MLD6_9FIRM</name>
<comment type="caution">
    <text evidence="1">The sequence shown here is derived from an EMBL/GenBank/DDBJ whole genome shotgun (WGS) entry which is preliminary data.</text>
</comment>
<dbReference type="Proteomes" id="UP000075737">
    <property type="component" value="Unassembled WGS sequence"/>
</dbReference>
<keyword evidence="2" id="KW-1185">Reference proteome</keyword>
<evidence type="ECO:0000313" key="1">
    <source>
        <dbReference type="EMBL" id="KYO66559.1"/>
    </source>
</evidence>
<accession>A0A162MLD6</accession>
<gene>
    <name evidence="1" type="ORF">ATZ99_11870</name>
</gene>
<dbReference type="STRING" id="520767.ATZ99_11870"/>
<dbReference type="AlphaFoldDB" id="A0A162MLD6"/>
<proteinExistence type="predicted"/>
<dbReference type="OrthoDB" id="1726525at2"/>
<evidence type="ECO:0000313" key="2">
    <source>
        <dbReference type="Proteomes" id="UP000075737"/>
    </source>
</evidence>
<organism evidence="1 2">
    <name type="scientific">Thermovenabulum gondwanense</name>
    <dbReference type="NCBI Taxonomy" id="520767"/>
    <lineage>
        <taxon>Bacteria</taxon>
        <taxon>Bacillati</taxon>
        <taxon>Bacillota</taxon>
        <taxon>Clostridia</taxon>
        <taxon>Thermosediminibacterales</taxon>
        <taxon>Thermosediminibacteraceae</taxon>
        <taxon>Thermovenabulum</taxon>
    </lineage>
</organism>
<dbReference type="EMBL" id="LOHZ01000027">
    <property type="protein sequence ID" value="KYO66559.1"/>
    <property type="molecule type" value="Genomic_DNA"/>
</dbReference>
<protein>
    <submittedName>
        <fullName evidence="1">Uncharacterized protein</fullName>
    </submittedName>
</protein>
<sequence>MTREQYLEREREMLLKAYINASEEEKREIMMKIMNIDAQHENKDTYGQRSNGFITRRRNKIIYVN</sequence>
<reference evidence="1 2" key="1">
    <citation type="submission" date="2015-12" db="EMBL/GenBank/DDBJ databases">
        <title>Draft genome of Thermovenabulum gondwanense isolated from a red thermophilic microbial mat colonisisng an outflow channel of a bore well.</title>
        <authorList>
            <person name="Patel B.K."/>
        </authorList>
    </citation>
    <scope>NUCLEOTIDE SEQUENCE [LARGE SCALE GENOMIC DNA]</scope>
    <source>
        <strain evidence="1 2">R270</strain>
    </source>
</reference>